<dbReference type="EMBL" id="SNRW01038808">
    <property type="protein sequence ID" value="KAA6353076.1"/>
    <property type="molecule type" value="Genomic_DNA"/>
</dbReference>
<evidence type="ECO:0000256" key="1">
    <source>
        <dbReference type="SAM" id="MobiDB-lite"/>
    </source>
</evidence>
<comment type="caution">
    <text evidence="2">The sequence shown here is derived from an EMBL/GenBank/DDBJ whole genome shotgun (WGS) entry which is preliminary data.</text>
</comment>
<feature type="compositionally biased region" description="Basic and acidic residues" evidence="1">
    <location>
        <begin position="92"/>
        <end position="136"/>
    </location>
</feature>
<dbReference type="AlphaFoldDB" id="A0A5J4T3Q1"/>
<protein>
    <submittedName>
        <fullName evidence="2">Uncharacterized protein</fullName>
    </submittedName>
</protein>
<reference evidence="2 3" key="1">
    <citation type="submission" date="2019-03" db="EMBL/GenBank/DDBJ databases">
        <title>Single cell metagenomics reveals metabolic interactions within the superorganism composed of flagellate Streblomastix strix and complex community of Bacteroidetes bacteria on its surface.</title>
        <authorList>
            <person name="Treitli S.C."/>
            <person name="Kolisko M."/>
            <person name="Husnik F."/>
            <person name="Keeling P."/>
            <person name="Hampl V."/>
        </authorList>
    </citation>
    <scope>NUCLEOTIDE SEQUENCE [LARGE SCALE GENOMIC DNA]</scope>
    <source>
        <strain evidence="2">ST1C</strain>
    </source>
</reference>
<feature type="compositionally biased region" description="Basic and acidic residues" evidence="1">
    <location>
        <begin position="164"/>
        <end position="182"/>
    </location>
</feature>
<feature type="region of interest" description="Disordered" evidence="1">
    <location>
        <begin position="1"/>
        <end position="136"/>
    </location>
</feature>
<evidence type="ECO:0000313" key="3">
    <source>
        <dbReference type="Proteomes" id="UP000324800"/>
    </source>
</evidence>
<name>A0A5J4T3Q1_9EUKA</name>
<accession>A0A5J4T3Q1</accession>
<feature type="non-terminal residue" evidence="2">
    <location>
        <position position="182"/>
    </location>
</feature>
<feature type="region of interest" description="Disordered" evidence="1">
    <location>
        <begin position="151"/>
        <end position="182"/>
    </location>
</feature>
<dbReference type="Proteomes" id="UP000324800">
    <property type="component" value="Unassembled WGS sequence"/>
</dbReference>
<gene>
    <name evidence="2" type="ORF">EZS28_051397</name>
</gene>
<evidence type="ECO:0000313" key="2">
    <source>
        <dbReference type="EMBL" id="KAA6353076.1"/>
    </source>
</evidence>
<sequence length="182" mass="20987">MDILSDLGEISDDFEGFHPIKDNEEVKEADRLKDLDKDKDNGSDKQQDDEPVDSQPTTQIPSRRLLEDIPTPEQLQSTGEIELAMQTAAALLDKHKKEREEQKEREKYKLKDKDNNKDKDKDKDGKESGIRGMVKKESYMSYRALLPLDENAWGMNVEDFDNIEPEKGNKDKDEADQDSDRD</sequence>
<organism evidence="2 3">
    <name type="scientific">Streblomastix strix</name>
    <dbReference type="NCBI Taxonomy" id="222440"/>
    <lineage>
        <taxon>Eukaryota</taxon>
        <taxon>Metamonada</taxon>
        <taxon>Preaxostyla</taxon>
        <taxon>Oxymonadida</taxon>
        <taxon>Streblomastigidae</taxon>
        <taxon>Streblomastix</taxon>
    </lineage>
</organism>
<feature type="compositionally biased region" description="Basic and acidic residues" evidence="1">
    <location>
        <begin position="15"/>
        <end position="48"/>
    </location>
</feature>
<proteinExistence type="predicted"/>